<feature type="compositionally biased region" description="Basic and acidic residues" evidence="1">
    <location>
        <begin position="322"/>
        <end position="335"/>
    </location>
</feature>
<dbReference type="SUPFAM" id="SSF54928">
    <property type="entry name" value="RNA-binding domain, RBD"/>
    <property type="match status" value="1"/>
</dbReference>
<feature type="region of interest" description="Disordered" evidence="1">
    <location>
        <begin position="263"/>
        <end position="379"/>
    </location>
</feature>
<dbReference type="InterPro" id="IPR035979">
    <property type="entry name" value="RBD_domain_sf"/>
</dbReference>
<reference evidence="2 3" key="1">
    <citation type="journal article" date="2023" name="Plants (Basel)">
        <title>Bridging the Gap: Combining Genomics and Transcriptomics Approaches to Understand Stylosanthes scabra, an Orphan Legume from the Brazilian Caatinga.</title>
        <authorList>
            <person name="Ferreira-Neto J.R.C."/>
            <person name="da Silva M.D."/>
            <person name="Binneck E."/>
            <person name="de Melo N.F."/>
            <person name="da Silva R.H."/>
            <person name="de Melo A.L.T.M."/>
            <person name="Pandolfi V."/>
            <person name="Bustamante F.O."/>
            <person name="Brasileiro-Vidal A.C."/>
            <person name="Benko-Iseppon A.M."/>
        </authorList>
    </citation>
    <scope>NUCLEOTIDE SEQUENCE [LARGE SCALE GENOMIC DNA]</scope>
    <source>
        <tissue evidence="2">Leaves</tissue>
    </source>
</reference>
<dbReference type="Gene3D" id="3.30.70.330">
    <property type="match status" value="1"/>
</dbReference>
<dbReference type="Proteomes" id="UP001341840">
    <property type="component" value="Unassembled WGS sequence"/>
</dbReference>
<name>A0ABU6R8B0_9FABA</name>
<protein>
    <recommendedName>
        <fullName evidence="4">RRM domain-containing protein</fullName>
    </recommendedName>
</protein>
<comment type="caution">
    <text evidence="2">The sequence shown here is derived from an EMBL/GenBank/DDBJ whole genome shotgun (WGS) entry which is preliminary data.</text>
</comment>
<feature type="compositionally biased region" description="Polar residues" evidence="1">
    <location>
        <begin position="353"/>
        <end position="362"/>
    </location>
</feature>
<keyword evidence="3" id="KW-1185">Reference proteome</keyword>
<evidence type="ECO:0000256" key="1">
    <source>
        <dbReference type="SAM" id="MobiDB-lite"/>
    </source>
</evidence>
<evidence type="ECO:0000313" key="2">
    <source>
        <dbReference type="EMBL" id="MED6120206.1"/>
    </source>
</evidence>
<proteinExistence type="predicted"/>
<evidence type="ECO:0008006" key="4">
    <source>
        <dbReference type="Google" id="ProtNLM"/>
    </source>
</evidence>
<dbReference type="EMBL" id="JASCZI010030265">
    <property type="protein sequence ID" value="MED6120206.1"/>
    <property type="molecule type" value="Genomic_DNA"/>
</dbReference>
<evidence type="ECO:0000313" key="3">
    <source>
        <dbReference type="Proteomes" id="UP001341840"/>
    </source>
</evidence>
<feature type="region of interest" description="Disordered" evidence="1">
    <location>
        <begin position="58"/>
        <end position="85"/>
    </location>
</feature>
<organism evidence="2 3">
    <name type="scientific">Stylosanthes scabra</name>
    <dbReference type="NCBI Taxonomy" id="79078"/>
    <lineage>
        <taxon>Eukaryota</taxon>
        <taxon>Viridiplantae</taxon>
        <taxon>Streptophyta</taxon>
        <taxon>Embryophyta</taxon>
        <taxon>Tracheophyta</taxon>
        <taxon>Spermatophyta</taxon>
        <taxon>Magnoliopsida</taxon>
        <taxon>eudicotyledons</taxon>
        <taxon>Gunneridae</taxon>
        <taxon>Pentapetalae</taxon>
        <taxon>rosids</taxon>
        <taxon>fabids</taxon>
        <taxon>Fabales</taxon>
        <taxon>Fabaceae</taxon>
        <taxon>Papilionoideae</taxon>
        <taxon>50 kb inversion clade</taxon>
        <taxon>dalbergioids sensu lato</taxon>
        <taxon>Dalbergieae</taxon>
        <taxon>Pterocarpus clade</taxon>
        <taxon>Stylosanthes</taxon>
    </lineage>
</organism>
<dbReference type="InterPro" id="IPR012677">
    <property type="entry name" value="Nucleotide-bd_a/b_plait_sf"/>
</dbReference>
<accession>A0ABU6R8B0</accession>
<sequence>MDVYLSRKIRAKNPLKFAFIRYKTRDEVLRTIEQLNGWIVWGCKLLISESKYRRSVDEDKMENPRTEANGIGGKQPRSHDPEYQVKRGNGEKTYKEVLMETEKTQTEKSLYEGKFQTLGDSKIYLDDDKSNWEKLNRSLVGETLNPYNLGVLKDGIMMALPSVEDVKMMGPMKAVLTFNSENSMLAVVKSNALANYVLETRRWSLKEANWSRSYWLEVTGLLLHGWTRSNMLKIGEARATMIIEGESFEIFVKEVGGLNEMRDKRRQEEGAAMVTEEEESIVGETQLAEDVGEKERREAQNHASDGMEIGNGPISSPTKTNTLEDNRTTEQVLKEWDEELYQVQGGEDGPRNESPTKSQDMNQVEETESPSLSVPPGFE</sequence>
<feature type="compositionally biased region" description="Basic and acidic residues" evidence="1">
    <location>
        <begin position="291"/>
        <end position="300"/>
    </location>
</feature>
<gene>
    <name evidence="2" type="ORF">PIB30_018797</name>
</gene>